<evidence type="ECO:0000256" key="3">
    <source>
        <dbReference type="ARBA" id="ARBA00023027"/>
    </source>
</evidence>
<dbReference type="PIRSF" id="PIRSF500136">
    <property type="entry name" value="UDP_ManNAc_DH"/>
    <property type="match status" value="1"/>
</dbReference>
<dbReference type="InterPro" id="IPR036220">
    <property type="entry name" value="UDP-Glc/GDP-Man_DH_C_sf"/>
</dbReference>
<dbReference type="GO" id="GO:0016628">
    <property type="term" value="F:oxidoreductase activity, acting on the CH-CH group of donors, NAD or NADP as acceptor"/>
    <property type="evidence" value="ECO:0007669"/>
    <property type="project" value="InterPro"/>
</dbReference>
<dbReference type="SMART" id="SM00984">
    <property type="entry name" value="UDPG_MGDP_dh_C"/>
    <property type="match status" value="1"/>
</dbReference>
<dbReference type="Gene3D" id="3.40.50.720">
    <property type="entry name" value="NAD(P)-binding Rossmann-like Domain"/>
    <property type="match status" value="2"/>
</dbReference>
<comment type="similarity">
    <text evidence="1 4">Belongs to the UDP-glucose/GDP-mannose dehydrogenase family.</text>
</comment>
<evidence type="ECO:0000256" key="2">
    <source>
        <dbReference type="ARBA" id="ARBA00023002"/>
    </source>
</evidence>
<feature type="domain" description="UDP-glucose/GDP-mannose dehydrogenase C-terminal" evidence="5">
    <location>
        <begin position="316"/>
        <end position="407"/>
    </location>
</feature>
<dbReference type="EC" id="1.1.1.22" evidence="6"/>
<dbReference type="Pfam" id="PF00984">
    <property type="entry name" value="UDPG_MGDP_dh"/>
    <property type="match status" value="1"/>
</dbReference>
<name>K1XHS2_9BACT</name>
<dbReference type="InterPro" id="IPR028359">
    <property type="entry name" value="UDP_ManNAc/GlcNAc_DH"/>
</dbReference>
<keyword evidence="3" id="KW-0520">NAD</keyword>
<protein>
    <submittedName>
        <fullName evidence="6">Nucleotide sugar dehydrogenase</fullName>
        <ecNumber evidence="6">1.1.1.22</ecNumber>
    </submittedName>
</protein>
<proteinExistence type="inferred from homology"/>
<evidence type="ECO:0000256" key="1">
    <source>
        <dbReference type="ARBA" id="ARBA00006601"/>
    </source>
</evidence>
<dbReference type="GO" id="GO:0000271">
    <property type="term" value="P:polysaccharide biosynthetic process"/>
    <property type="evidence" value="ECO:0007669"/>
    <property type="project" value="InterPro"/>
</dbReference>
<evidence type="ECO:0000313" key="6">
    <source>
        <dbReference type="EMBL" id="EKD24801.1"/>
    </source>
</evidence>
<dbReference type="Pfam" id="PF03721">
    <property type="entry name" value="UDPG_MGDP_dh_N"/>
    <property type="match status" value="1"/>
</dbReference>
<dbReference type="InterPro" id="IPR008927">
    <property type="entry name" value="6-PGluconate_DH-like_C_sf"/>
</dbReference>
<sequence length="422" mass="49283">MQKITILWLGYVGFPLLCAIAKSWKYTTCGFDVSSRHIEKIKKWISPIDDALAKEDMKTVKFEVSEKPEILSDSDIFIVCVPTPIDEQYNPDFWPIIWACNYILPFMKKWCSVIIESTINPWVCEEIVLPILESTWMTWGVDFELAHCPERINPGDQKWNVYNINRNIWALTKEWCKKLADVYRSFLHAEVNETHTIKEAEATKIVENTFRDINIAYVNELAKSFDKLWIDLVNVIKWASNKPFAFMAHYPGCGVGGHCIAVDPYYLIERAKKAWFDHKFLRTARMVNNSMPEYTIEKLVHALNKVNKSVKWTKIWLMGLSYKRDISDLRESPALKIKEMLIKEYEADLRIFEPYNLDISTHKDIDSFLSDCEAVIIATDHTVFKQLPIEKRKHLKVIVDGRNCLDKDALANTWVLYTWIGR</sequence>
<dbReference type="InterPro" id="IPR014027">
    <property type="entry name" value="UDP-Glc/GDP-Man_DH_C"/>
</dbReference>
<dbReference type="EMBL" id="AMFJ01036158">
    <property type="protein sequence ID" value="EKD24801.1"/>
    <property type="molecule type" value="Genomic_DNA"/>
</dbReference>
<organism evidence="6">
    <name type="scientific">uncultured bacterium</name>
    <name type="common">gcode 4</name>
    <dbReference type="NCBI Taxonomy" id="1234023"/>
    <lineage>
        <taxon>Bacteria</taxon>
        <taxon>environmental samples</taxon>
    </lineage>
</organism>
<evidence type="ECO:0000259" key="5">
    <source>
        <dbReference type="SMART" id="SM00984"/>
    </source>
</evidence>
<dbReference type="PIRSF" id="PIRSF000124">
    <property type="entry name" value="UDPglc_GDPman_dh"/>
    <property type="match status" value="1"/>
</dbReference>
<dbReference type="NCBIfam" id="TIGR03026">
    <property type="entry name" value="NDP-sugDHase"/>
    <property type="match status" value="1"/>
</dbReference>
<dbReference type="InterPro" id="IPR036291">
    <property type="entry name" value="NAD(P)-bd_dom_sf"/>
</dbReference>
<dbReference type="AlphaFoldDB" id="K1XHS2"/>
<gene>
    <name evidence="6" type="ORF">ACD_80C00151G0016</name>
</gene>
<comment type="caution">
    <text evidence="6">The sequence shown here is derived from an EMBL/GenBank/DDBJ whole genome shotgun (WGS) entry which is preliminary data.</text>
</comment>
<dbReference type="Pfam" id="PF03720">
    <property type="entry name" value="UDPG_MGDP_dh_C"/>
    <property type="match status" value="1"/>
</dbReference>
<dbReference type="InterPro" id="IPR014026">
    <property type="entry name" value="UDP-Glc/GDP-Man_DH_dimer"/>
</dbReference>
<dbReference type="InterPro" id="IPR017476">
    <property type="entry name" value="UDP-Glc/GDP-Man"/>
</dbReference>
<dbReference type="SUPFAM" id="SSF48179">
    <property type="entry name" value="6-phosphogluconate dehydrogenase C-terminal domain-like"/>
    <property type="match status" value="1"/>
</dbReference>
<evidence type="ECO:0000256" key="4">
    <source>
        <dbReference type="PIRNR" id="PIRNR000124"/>
    </source>
</evidence>
<dbReference type="GO" id="GO:0051287">
    <property type="term" value="F:NAD binding"/>
    <property type="evidence" value="ECO:0007669"/>
    <property type="project" value="InterPro"/>
</dbReference>
<dbReference type="PANTHER" id="PTHR43491">
    <property type="entry name" value="UDP-N-ACETYL-D-MANNOSAMINE DEHYDROGENASE"/>
    <property type="match status" value="1"/>
</dbReference>
<accession>K1XHS2</accession>
<dbReference type="PANTHER" id="PTHR43491:SF2">
    <property type="entry name" value="UDP-N-ACETYL-D-MANNOSAMINE DEHYDROGENASE"/>
    <property type="match status" value="1"/>
</dbReference>
<keyword evidence="2 6" id="KW-0560">Oxidoreductase</keyword>
<dbReference type="SUPFAM" id="SSF51735">
    <property type="entry name" value="NAD(P)-binding Rossmann-fold domains"/>
    <property type="match status" value="1"/>
</dbReference>
<reference evidence="6" key="1">
    <citation type="journal article" date="2012" name="Science">
        <title>Fermentation, hydrogen, and sulfur metabolism in multiple uncultivated bacterial phyla.</title>
        <authorList>
            <person name="Wrighton K.C."/>
            <person name="Thomas B.C."/>
            <person name="Sharon I."/>
            <person name="Miller C.S."/>
            <person name="Castelle C.J."/>
            <person name="VerBerkmoes N.C."/>
            <person name="Wilkins M.J."/>
            <person name="Hettich R.L."/>
            <person name="Lipton M.S."/>
            <person name="Williams K.H."/>
            <person name="Long P.E."/>
            <person name="Banfield J.F."/>
        </authorList>
    </citation>
    <scope>NUCLEOTIDE SEQUENCE [LARGE SCALE GENOMIC DNA]</scope>
</reference>
<dbReference type="SUPFAM" id="SSF52413">
    <property type="entry name" value="UDP-glucose/GDP-mannose dehydrogenase C-terminal domain"/>
    <property type="match status" value="1"/>
</dbReference>
<dbReference type="InterPro" id="IPR001732">
    <property type="entry name" value="UDP-Glc/GDP-Man_DH_N"/>
</dbReference>
<dbReference type="GO" id="GO:0003979">
    <property type="term" value="F:UDP-glucose 6-dehydrogenase activity"/>
    <property type="evidence" value="ECO:0007669"/>
    <property type="project" value="UniProtKB-EC"/>
</dbReference>